<sequence length="241" mass="27070">MKVIPQLARVLMLEGQVPVGDGDALYRSLLDQNLYAYAVVTGVYNASQLVVNYYRIAASKRQVQNGVNVNPESLERFDLFIRVCCENASGTFTGPVEVKALLLHNAASACAKHNGNHPERQDALNEEAYDLLSGVFEDYRGPAWWVVRTKIGVGLMESGAIAFNEGEYCQYLDFMRETQSKDHAGRVEFYMRWLVSQGNLDAAKARLTDWVRLLDIWSAPNQIERLRLFAEGELGMDIDNA</sequence>
<accession>A0A0G1E9J8</accession>
<dbReference type="AlphaFoldDB" id="A0A0G1E9J8"/>
<comment type="caution">
    <text evidence="1">The sequence shown here is derived from an EMBL/GenBank/DDBJ whole genome shotgun (WGS) entry which is preliminary data.</text>
</comment>
<organism evidence="1 2">
    <name type="scientific">Candidatus Magasanikbacteria bacterium GW2011_GWE2_42_7</name>
    <dbReference type="NCBI Taxonomy" id="1619052"/>
    <lineage>
        <taxon>Bacteria</taxon>
        <taxon>Candidatus Magasanikiibacteriota</taxon>
    </lineage>
</organism>
<protein>
    <submittedName>
        <fullName evidence="1">Uncharacterized protein</fullName>
    </submittedName>
</protein>
<dbReference type="Proteomes" id="UP000033867">
    <property type="component" value="Unassembled WGS sequence"/>
</dbReference>
<name>A0A0G1E9J8_9BACT</name>
<gene>
    <name evidence="1" type="ORF">UV42_C0033G0009</name>
</gene>
<reference evidence="1 2" key="1">
    <citation type="journal article" date="2015" name="Nature">
        <title>rRNA introns, odd ribosomes, and small enigmatic genomes across a large radiation of phyla.</title>
        <authorList>
            <person name="Brown C.T."/>
            <person name="Hug L.A."/>
            <person name="Thomas B.C."/>
            <person name="Sharon I."/>
            <person name="Castelle C.J."/>
            <person name="Singh A."/>
            <person name="Wilkins M.J."/>
            <person name="Williams K.H."/>
            <person name="Banfield J.F."/>
        </authorList>
    </citation>
    <scope>NUCLEOTIDE SEQUENCE [LARGE SCALE GENOMIC DNA]</scope>
</reference>
<dbReference type="EMBL" id="LCEK01000033">
    <property type="protein sequence ID" value="KKS71253.1"/>
    <property type="molecule type" value="Genomic_DNA"/>
</dbReference>
<evidence type="ECO:0000313" key="2">
    <source>
        <dbReference type="Proteomes" id="UP000033867"/>
    </source>
</evidence>
<proteinExistence type="predicted"/>
<evidence type="ECO:0000313" key="1">
    <source>
        <dbReference type="EMBL" id="KKS71253.1"/>
    </source>
</evidence>